<sequence>MHKIMSIISIYFDEPRPFEAVNINPLGGIAGLYFVFSKSTFINYPFDTSRLLYIGMSEKRTNSIGSRLIGHFGGKSKNVGLVNYRKVETLYFTYINFDMLKKNWIYRIEDLESYFILNFVEHFGVYPICNNKTGFEILNNVIDTHFKIDWNYFK</sequence>
<dbReference type="EMBL" id="WVHT01000002">
    <property type="protein sequence ID" value="MXV50345.1"/>
    <property type="molecule type" value="Genomic_DNA"/>
</dbReference>
<gene>
    <name evidence="1" type="ORF">GS399_05120</name>
</gene>
<proteinExistence type="predicted"/>
<protein>
    <recommendedName>
        <fullName evidence="3">GIY-YIG nuclease family protein</fullName>
    </recommendedName>
</protein>
<dbReference type="AlphaFoldDB" id="A0A7K1Y704"/>
<dbReference type="Proteomes" id="UP000466586">
    <property type="component" value="Unassembled WGS sequence"/>
</dbReference>
<organism evidence="1 2">
    <name type="scientific">Hufsiella arboris</name>
    <dbReference type="NCBI Taxonomy" id="2695275"/>
    <lineage>
        <taxon>Bacteria</taxon>
        <taxon>Pseudomonadati</taxon>
        <taxon>Bacteroidota</taxon>
        <taxon>Sphingobacteriia</taxon>
        <taxon>Sphingobacteriales</taxon>
        <taxon>Sphingobacteriaceae</taxon>
        <taxon>Hufsiella</taxon>
    </lineage>
</organism>
<evidence type="ECO:0000313" key="1">
    <source>
        <dbReference type="EMBL" id="MXV50345.1"/>
    </source>
</evidence>
<accession>A0A7K1Y704</accession>
<evidence type="ECO:0008006" key="3">
    <source>
        <dbReference type="Google" id="ProtNLM"/>
    </source>
</evidence>
<reference evidence="1 2" key="1">
    <citation type="submission" date="2019-11" db="EMBL/GenBank/DDBJ databases">
        <title>Pedobacter sp. HMF7647 Genome sequencing and assembly.</title>
        <authorList>
            <person name="Kang H."/>
            <person name="Kim H."/>
            <person name="Joh K."/>
        </authorList>
    </citation>
    <scope>NUCLEOTIDE SEQUENCE [LARGE SCALE GENOMIC DNA]</scope>
    <source>
        <strain evidence="1 2">HMF7647</strain>
    </source>
</reference>
<comment type="caution">
    <text evidence="1">The sequence shown here is derived from an EMBL/GenBank/DDBJ whole genome shotgun (WGS) entry which is preliminary data.</text>
</comment>
<keyword evidence="2" id="KW-1185">Reference proteome</keyword>
<evidence type="ECO:0000313" key="2">
    <source>
        <dbReference type="Proteomes" id="UP000466586"/>
    </source>
</evidence>
<name>A0A7K1Y704_9SPHI</name>